<organism evidence="7 8">
    <name type="scientific">Biomphalaria glabrata</name>
    <name type="common">Bloodfluke planorb</name>
    <name type="synonym">Freshwater snail</name>
    <dbReference type="NCBI Taxonomy" id="6526"/>
    <lineage>
        <taxon>Eukaryota</taxon>
        <taxon>Metazoa</taxon>
        <taxon>Spiralia</taxon>
        <taxon>Lophotrochozoa</taxon>
        <taxon>Mollusca</taxon>
        <taxon>Gastropoda</taxon>
        <taxon>Heterobranchia</taxon>
        <taxon>Euthyneura</taxon>
        <taxon>Panpulmonata</taxon>
        <taxon>Hygrophila</taxon>
        <taxon>Lymnaeoidea</taxon>
        <taxon>Planorbidae</taxon>
        <taxon>Biomphalaria</taxon>
    </lineage>
</organism>
<dbReference type="KEGG" id="bgt:106075634"/>
<dbReference type="GO" id="GO:0000209">
    <property type="term" value="P:protein polyubiquitination"/>
    <property type="evidence" value="ECO:0007669"/>
    <property type="project" value="InterPro"/>
</dbReference>
<dbReference type="PANTHER" id="PTHR45700:SF3">
    <property type="entry name" value="UBIQUITIN-PROTEIN LIGASE E3B"/>
    <property type="match status" value="1"/>
</dbReference>
<dbReference type="SUPFAM" id="SSF56204">
    <property type="entry name" value="Hect, E3 ligase catalytic domain"/>
    <property type="match status" value="1"/>
</dbReference>
<dbReference type="InterPro" id="IPR044611">
    <property type="entry name" value="E3A/B/C-like"/>
</dbReference>
<sequence>MAHFRMYRQIRDQTLAFVKGFKSVVTPDWLSMFSAPELQKLISGDSDSLDMDDLRRHTQYYGGYHNNHKVINWLWDIVENDLTTDEKGLFLKFVTSCSKPPLLGFAHMEPPFSIRCVEVSDDQVIAE</sequence>
<evidence type="ECO:0000259" key="6">
    <source>
        <dbReference type="PROSITE" id="PS50237"/>
    </source>
</evidence>
<reference evidence="7" key="1">
    <citation type="submission" date="2020-05" db="UniProtKB">
        <authorList>
            <consortium name="EnsemblMetazoa"/>
        </authorList>
    </citation>
    <scope>IDENTIFICATION</scope>
    <source>
        <strain evidence="7">BB02</strain>
    </source>
</reference>
<evidence type="ECO:0000256" key="2">
    <source>
        <dbReference type="ARBA" id="ARBA00012485"/>
    </source>
</evidence>
<evidence type="ECO:0000256" key="1">
    <source>
        <dbReference type="ARBA" id="ARBA00000885"/>
    </source>
</evidence>
<evidence type="ECO:0000256" key="4">
    <source>
        <dbReference type="ARBA" id="ARBA00022786"/>
    </source>
</evidence>
<evidence type="ECO:0000313" key="8">
    <source>
        <dbReference type="Proteomes" id="UP000076420"/>
    </source>
</evidence>
<name>A0A2C9M5A1_BIOGL</name>
<proteinExistence type="predicted"/>
<dbReference type="VEuPathDB" id="VectorBase:BGLB038694"/>
<dbReference type="EnsemblMetazoa" id="BGLB038694-RA">
    <property type="protein sequence ID" value="BGLB038694-PA"/>
    <property type="gene ID" value="BGLB038694"/>
</dbReference>
<protein>
    <recommendedName>
        <fullName evidence="2">HECT-type E3 ubiquitin transferase</fullName>
        <ecNumber evidence="2">2.3.2.26</ecNumber>
    </recommendedName>
</protein>
<keyword evidence="3" id="KW-0808">Transferase</keyword>
<gene>
    <name evidence="7" type="primary">106075634</name>
</gene>
<accession>A0A2C9M5A1</accession>
<dbReference type="Proteomes" id="UP000076420">
    <property type="component" value="Unassembled WGS sequence"/>
</dbReference>
<dbReference type="AlphaFoldDB" id="A0A2C9M5A1"/>
<dbReference type="InterPro" id="IPR035983">
    <property type="entry name" value="Hect_E3_ubiquitin_ligase"/>
</dbReference>
<dbReference type="InterPro" id="IPR000569">
    <property type="entry name" value="HECT_dom"/>
</dbReference>
<dbReference type="Gene3D" id="3.30.2410.10">
    <property type="entry name" value="Hect, E3 ligase catalytic domain"/>
    <property type="match status" value="1"/>
</dbReference>
<dbReference type="VEuPathDB" id="VectorBase:BGLAX_029909"/>
<dbReference type="GO" id="GO:0061630">
    <property type="term" value="F:ubiquitin protein ligase activity"/>
    <property type="evidence" value="ECO:0007669"/>
    <property type="project" value="UniProtKB-EC"/>
</dbReference>
<evidence type="ECO:0000313" key="7">
    <source>
        <dbReference type="EnsemblMetazoa" id="BGLB038694-PA"/>
    </source>
</evidence>
<feature type="domain" description="HECT" evidence="6">
    <location>
        <begin position="1"/>
        <end position="113"/>
    </location>
</feature>
<dbReference type="Pfam" id="PF00632">
    <property type="entry name" value="HECT"/>
    <property type="match status" value="1"/>
</dbReference>
<keyword evidence="4 5" id="KW-0833">Ubl conjugation pathway</keyword>
<evidence type="ECO:0000256" key="5">
    <source>
        <dbReference type="PROSITE-ProRule" id="PRU00104"/>
    </source>
</evidence>
<comment type="caution">
    <text evidence="5">Lacks conserved residue(s) required for the propagation of feature annotation.</text>
</comment>
<dbReference type="GO" id="GO:0006511">
    <property type="term" value="P:ubiquitin-dependent protein catabolic process"/>
    <property type="evidence" value="ECO:0007669"/>
    <property type="project" value="TreeGrafter"/>
</dbReference>
<dbReference type="PANTHER" id="PTHR45700">
    <property type="entry name" value="UBIQUITIN-PROTEIN LIGASE E3C"/>
    <property type="match status" value="1"/>
</dbReference>
<dbReference type="Gene3D" id="3.90.1750.10">
    <property type="entry name" value="Hect, E3 ligase catalytic domains"/>
    <property type="match status" value="1"/>
</dbReference>
<dbReference type="STRING" id="6526.A0A2C9M5A1"/>
<dbReference type="EC" id="2.3.2.26" evidence="2"/>
<evidence type="ECO:0000256" key="3">
    <source>
        <dbReference type="ARBA" id="ARBA00022679"/>
    </source>
</evidence>
<dbReference type="PROSITE" id="PS50237">
    <property type="entry name" value="HECT"/>
    <property type="match status" value="1"/>
</dbReference>
<comment type="catalytic activity">
    <reaction evidence="1">
        <text>S-ubiquitinyl-[E2 ubiquitin-conjugating enzyme]-L-cysteine + [acceptor protein]-L-lysine = [E2 ubiquitin-conjugating enzyme]-L-cysteine + N(6)-ubiquitinyl-[acceptor protein]-L-lysine.</text>
        <dbReference type="EC" id="2.3.2.26"/>
    </reaction>
</comment>